<organism evidence="1 2">
    <name type="scientific">Methylorubrum extorquens</name>
    <name type="common">Methylobacterium dichloromethanicum</name>
    <name type="synonym">Methylobacterium extorquens</name>
    <dbReference type="NCBI Taxonomy" id="408"/>
    <lineage>
        <taxon>Bacteria</taxon>
        <taxon>Pseudomonadati</taxon>
        <taxon>Pseudomonadota</taxon>
        <taxon>Alphaproteobacteria</taxon>
        <taxon>Hyphomicrobiales</taxon>
        <taxon>Methylobacteriaceae</taxon>
        <taxon>Methylorubrum</taxon>
    </lineage>
</organism>
<name>A0A1S1P8C8_METEX</name>
<proteinExistence type="predicted"/>
<dbReference type="AlphaFoldDB" id="A0A1S1P8C8"/>
<accession>A0A1S1P8C8</accession>
<sequence length="79" mass="8610">MPIKALNDRKKLSGDFNEANDAFIDAVLTALQAGEIPLDLARAYLAHPVAMMHADGAQAVANYFERILSQPTINWTPGE</sequence>
<evidence type="ECO:0000313" key="1">
    <source>
        <dbReference type="EMBL" id="OHV17417.1"/>
    </source>
</evidence>
<protein>
    <submittedName>
        <fullName evidence="1">Uncharacterized protein</fullName>
    </submittedName>
</protein>
<dbReference type="Proteomes" id="UP000180215">
    <property type="component" value="Unassembled WGS sequence"/>
</dbReference>
<evidence type="ECO:0000313" key="2">
    <source>
        <dbReference type="Proteomes" id="UP000180215"/>
    </source>
</evidence>
<gene>
    <name evidence="1" type="ORF">BK022_05700</name>
</gene>
<comment type="caution">
    <text evidence="1">The sequence shown here is derived from an EMBL/GenBank/DDBJ whole genome shotgun (WGS) entry which is preliminary data.</text>
</comment>
<reference evidence="1 2" key="1">
    <citation type="submission" date="2016-10" db="EMBL/GenBank/DDBJ databases">
        <title>Draft genome sequence of Methylobacterium extorquens CP3, a seed endophyte of Crotalaria pumila with plant growth-promoting and metal tolerance properties.</title>
        <authorList>
            <person name="Sanchez-Lopez A.S."/>
            <person name="Van Hamme J.D."/>
            <person name="Thijs S."/>
            <person name="Mcammond B.M."/>
            <person name="Stevens V."/>
            <person name="Gonzalez-Chavez M.D.C."/>
            <person name="Vangronsveld J."/>
        </authorList>
    </citation>
    <scope>NUCLEOTIDE SEQUENCE [LARGE SCALE GENOMIC DNA]</scope>
    <source>
        <strain evidence="1 2">CP3</strain>
    </source>
</reference>
<dbReference type="EMBL" id="MNAO01000040">
    <property type="protein sequence ID" value="OHV17417.1"/>
    <property type="molecule type" value="Genomic_DNA"/>
</dbReference>